<name>A0AAN0KE48_9ACTN</name>
<protein>
    <submittedName>
        <fullName evidence="1">DUF1015 domain-containing protein</fullName>
    </submittedName>
</protein>
<reference evidence="1" key="1">
    <citation type="journal article" date="2024" name="Int. J. Syst. Evol. Microbiol.">
        <title>Brooklawnia propionicigenes sp. nov., a facultatively anaerobic, propionate-producing bacterium isolated from a methanogenic reactor treating waste from cattle farms.</title>
        <authorList>
            <person name="Akita Y."/>
            <person name="Ueki A."/>
            <person name="Tonouchi A."/>
            <person name="Sugawara Y."/>
            <person name="Honma S."/>
            <person name="Kaku N."/>
            <person name="Ueki K."/>
        </authorList>
    </citation>
    <scope>NUCLEOTIDE SEQUENCE</scope>
    <source>
        <strain evidence="1">SH051</strain>
    </source>
</reference>
<gene>
    <name evidence="1" type="ORF">brsh051_16400</name>
</gene>
<dbReference type="PANTHER" id="PTHR36454">
    <property type="entry name" value="LMO2823 PROTEIN"/>
    <property type="match status" value="1"/>
</dbReference>
<sequence length="406" mass="44389">MSVPRFEPFNAIRYASNVNWDEVIAPPYDVLSDDDVIELGRRSRHNITWIDVPRGGSDRYKVAAYLLWEWLEKGILERDSEPSFTIYRMDTVDATGTQRTISGVLGGLEVVDEGAGGVLPHEKTTKKASTDRLDLTIATAANLSPVWGLSLASGLTAALAEPGEPIGQIEVDGVVHRAERVTDPDRIAAIRQIIGSDDVLIADGHHRYGVSRVYRDMVRKATGRKDTAAELTLTFINELVDDQLSIEAIHRIYDGLSFDELKNALSGSFTIEPMTEPLSPATLAQMVETERLVLLDPKGEPSWLVARPGAFNGVRALDGAWLEHALSGSKAQVSYQHGLDEVLAELDNAGTGPFGGHAGAVLIRPTSLAEIERTAREGLLMPPKSTFFTPKLRTGLVIRPTQRLPR</sequence>
<dbReference type="AlphaFoldDB" id="A0AAN0KE48"/>
<organism evidence="1 2">
    <name type="scientific">Brooklawnia propionicigenes</name>
    <dbReference type="NCBI Taxonomy" id="3041175"/>
    <lineage>
        <taxon>Bacteria</taxon>
        <taxon>Bacillati</taxon>
        <taxon>Actinomycetota</taxon>
        <taxon>Actinomycetes</taxon>
        <taxon>Propionibacteriales</taxon>
        <taxon>Propionibacteriaceae</taxon>
        <taxon>Brooklawnia</taxon>
    </lineage>
</organism>
<evidence type="ECO:0000313" key="2">
    <source>
        <dbReference type="Proteomes" id="UP001431656"/>
    </source>
</evidence>
<dbReference type="InterPro" id="IPR008323">
    <property type="entry name" value="UCP033563"/>
</dbReference>
<keyword evidence="2" id="KW-1185">Reference proteome</keyword>
<dbReference type="EMBL" id="AP028056">
    <property type="protein sequence ID" value="BEH02359.1"/>
    <property type="molecule type" value="Genomic_DNA"/>
</dbReference>
<evidence type="ECO:0000313" key="1">
    <source>
        <dbReference type="EMBL" id="BEH02359.1"/>
    </source>
</evidence>
<dbReference type="KEGG" id="broo:brsh051_16400"/>
<proteinExistence type="predicted"/>
<dbReference type="PANTHER" id="PTHR36454:SF1">
    <property type="entry name" value="DUF1015 DOMAIN-CONTAINING PROTEIN"/>
    <property type="match status" value="1"/>
</dbReference>
<dbReference type="Pfam" id="PF06245">
    <property type="entry name" value="DUF1015"/>
    <property type="match status" value="1"/>
</dbReference>
<dbReference type="Proteomes" id="UP001431656">
    <property type="component" value="Chromosome"/>
</dbReference>
<accession>A0AAN0KE48</accession>